<accession>A0A9D4HNP0</accession>
<dbReference type="SUPFAM" id="SSF158457">
    <property type="entry name" value="Orange domain-like"/>
    <property type="match status" value="1"/>
</dbReference>
<sequence length="238" mass="26590">MQHVNTSPIYSSGLQHLEHQDSYSFEQNNFIGSSNNMKKVTNHQDEPQLPSLSTVEPCNMFFTGYLDCAHEALRYLIEIEKLPTSHPLVLGIQCQLYEHYRLLQLQYMFENLYPAGQMVHIPNAFPNDVASGSLCEQCDTIAEDETIGLSTIGTHSINNGCLNSVDCALAPEHSFTQNSTGDILKNSGLPIESQKLAESLADEIYSLLHSTDDSDDDEFTDEESIDEGFEEMTELTSN</sequence>
<protein>
    <submittedName>
        <fullName evidence="1">Uncharacterized protein</fullName>
    </submittedName>
</protein>
<keyword evidence="2" id="KW-1185">Reference proteome</keyword>
<evidence type="ECO:0000313" key="1">
    <source>
        <dbReference type="EMBL" id="KAH3727332.1"/>
    </source>
</evidence>
<reference evidence="1" key="1">
    <citation type="journal article" date="2019" name="bioRxiv">
        <title>The Genome of the Zebra Mussel, Dreissena polymorpha: A Resource for Invasive Species Research.</title>
        <authorList>
            <person name="McCartney M.A."/>
            <person name="Auch B."/>
            <person name="Kono T."/>
            <person name="Mallez S."/>
            <person name="Zhang Y."/>
            <person name="Obille A."/>
            <person name="Becker A."/>
            <person name="Abrahante J.E."/>
            <person name="Garbe J."/>
            <person name="Badalamenti J.P."/>
            <person name="Herman A."/>
            <person name="Mangelson H."/>
            <person name="Liachko I."/>
            <person name="Sullivan S."/>
            <person name="Sone E.D."/>
            <person name="Koren S."/>
            <person name="Silverstein K.A.T."/>
            <person name="Beckman K.B."/>
            <person name="Gohl D.M."/>
        </authorList>
    </citation>
    <scope>NUCLEOTIDE SEQUENCE</scope>
    <source>
        <strain evidence="1">Duluth1</strain>
        <tissue evidence="1">Whole animal</tissue>
    </source>
</reference>
<dbReference type="AlphaFoldDB" id="A0A9D4HNP0"/>
<reference evidence="1" key="2">
    <citation type="submission" date="2020-11" db="EMBL/GenBank/DDBJ databases">
        <authorList>
            <person name="McCartney M.A."/>
            <person name="Auch B."/>
            <person name="Kono T."/>
            <person name="Mallez S."/>
            <person name="Becker A."/>
            <person name="Gohl D.M."/>
            <person name="Silverstein K.A.T."/>
            <person name="Koren S."/>
            <person name="Bechman K.B."/>
            <person name="Herman A."/>
            <person name="Abrahante J.E."/>
            <person name="Garbe J."/>
        </authorList>
    </citation>
    <scope>NUCLEOTIDE SEQUENCE</scope>
    <source>
        <strain evidence="1">Duluth1</strain>
        <tissue evidence="1">Whole animal</tissue>
    </source>
</reference>
<evidence type="ECO:0000313" key="2">
    <source>
        <dbReference type="Proteomes" id="UP000828390"/>
    </source>
</evidence>
<name>A0A9D4HNP0_DREPO</name>
<dbReference type="EMBL" id="JAIWYP010000012">
    <property type="protein sequence ID" value="KAH3727332.1"/>
    <property type="molecule type" value="Genomic_DNA"/>
</dbReference>
<gene>
    <name evidence="1" type="ORF">DPMN_053264</name>
</gene>
<dbReference type="Proteomes" id="UP000828390">
    <property type="component" value="Unassembled WGS sequence"/>
</dbReference>
<organism evidence="1 2">
    <name type="scientific">Dreissena polymorpha</name>
    <name type="common">Zebra mussel</name>
    <name type="synonym">Mytilus polymorpha</name>
    <dbReference type="NCBI Taxonomy" id="45954"/>
    <lineage>
        <taxon>Eukaryota</taxon>
        <taxon>Metazoa</taxon>
        <taxon>Spiralia</taxon>
        <taxon>Lophotrochozoa</taxon>
        <taxon>Mollusca</taxon>
        <taxon>Bivalvia</taxon>
        <taxon>Autobranchia</taxon>
        <taxon>Heteroconchia</taxon>
        <taxon>Euheterodonta</taxon>
        <taxon>Imparidentia</taxon>
        <taxon>Neoheterodontei</taxon>
        <taxon>Myida</taxon>
        <taxon>Dreissenoidea</taxon>
        <taxon>Dreissenidae</taxon>
        <taxon>Dreissena</taxon>
    </lineage>
</organism>
<comment type="caution">
    <text evidence="1">The sequence shown here is derived from an EMBL/GenBank/DDBJ whole genome shotgun (WGS) entry which is preliminary data.</text>
</comment>
<proteinExistence type="predicted"/>